<comment type="caution">
    <text evidence="1">The sequence shown here is derived from an EMBL/GenBank/DDBJ whole genome shotgun (WGS) entry which is preliminary data.</text>
</comment>
<reference evidence="2" key="1">
    <citation type="submission" date="2017-09" db="EMBL/GenBank/DDBJ databases">
        <title>Depth-based differentiation of microbial function through sediment-hosted aquifers and enrichment of novel symbionts in the deep terrestrial subsurface.</title>
        <authorList>
            <person name="Probst A.J."/>
            <person name="Ladd B."/>
            <person name="Jarett J.K."/>
            <person name="Geller-Mcgrath D.E."/>
            <person name="Sieber C.M.K."/>
            <person name="Emerson J.B."/>
            <person name="Anantharaman K."/>
            <person name="Thomas B.C."/>
            <person name="Malmstrom R."/>
            <person name="Stieglmeier M."/>
            <person name="Klingl A."/>
            <person name="Woyke T."/>
            <person name="Ryan C.M."/>
            <person name="Banfield J.F."/>
        </authorList>
    </citation>
    <scope>NUCLEOTIDE SEQUENCE [LARGE SCALE GENOMIC DNA]</scope>
</reference>
<protein>
    <recommendedName>
        <fullName evidence="3">HNH endonuclease</fullName>
    </recommendedName>
</protein>
<dbReference type="Proteomes" id="UP000229675">
    <property type="component" value="Unassembled WGS sequence"/>
</dbReference>
<dbReference type="AlphaFoldDB" id="A0A2H0WXK2"/>
<dbReference type="EMBL" id="PEZD01000029">
    <property type="protein sequence ID" value="PIS17311.1"/>
    <property type="molecule type" value="Genomic_DNA"/>
</dbReference>
<accession>A0A2H0WXK2</accession>
<gene>
    <name evidence="1" type="ORF">COT59_01310</name>
</gene>
<name>A0A2H0WXK2_9BACT</name>
<evidence type="ECO:0000313" key="1">
    <source>
        <dbReference type="EMBL" id="PIS17311.1"/>
    </source>
</evidence>
<evidence type="ECO:0008006" key="3">
    <source>
        <dbReference type="Google" id="ProtNLM"/>
    </source>
</evidence>
<organism evidence="1 2">
    <name type="scientific">Candidatus Nealsonbacteria bacterium CG09_land_8_20_14_0_10_42_14</name>
    <dbReference type="NCBI Taxonomy" id="1974707"/>
    <lineage>
        <taxon>Bacteria</taxon>
        <taxon>Candidatus Nealsoniibacteriota</taxon>
    </lineage>
</organism>
<sequence length="61" mass="7512">MGYNERVFPRMDRRMKRKIKPRKCFFCNEKRLEMLEVYAPKNVLLCPNHYREVHLGIKSLK</sequence>
<evidence type="ECO:0000313" key="2">
    <source>
        <dbReference type="Proteomes" id="UP000229675"/>
    </source>
</evidence>
<proteinExistence type="predicted"/>